<evidence type="ECO:0000313" key="2">
    <source>
        <dbReference type="Proteomes" id="UP000009011"/>
    </source>
</evidence>
<name>I6Z9E9_MELRP</name>
<accession>I6Z9E9</accession>
<dbReference type="KEGG" id="mro:MROS_2535"/>
<gene>
    <name evidence="1" type="ordered locus">MROS_2535</name>
</gene>
<reference evidence="1 2" key="1">
    <citation type="journal article" date="2013" name="PLoS ONE">
        <title>Genomic analysis of Melioribacter roseus, facultatively anaerobic organotrophic bacterium representing a novel deep lineage within Bacteriodetes/Chlorobi group.</title>
        <authorList>
            <person name="Kadnikov V.V."/>
            <person name="Mardanov A.V."/>
            <person name="Podosokorskaya O.A."/>
            <person name="Gavrilov S.N."/>
            <person name="Kublanov I.V."/>
            <person name="Beletsky A.V."/>
            <person name="Bonch-Osmolovskaya E.A."/>
            <person name="Ravin N.V."/>
        </authorList>
    </citation>
    <scope>NUCLEOTIDE SEQUENCE [LARGE SCALE GENOMIC DNA]</scope>
    <source>
        <strain evidence="2">JCM 17771 / P3M-2</strain>
    </source>
</reference>
<protein>
    <submittedName>
        <fullName evidence="1">Uncharacterized protein</fullName>
    </submittedName>
</protein>
<dbReference type="HOGENOM" id="CLU_1852824_0_0_10"/>
<evidence type="ECO:0000313" key="1">
    <source>
        <dbReference type="EMBL" id="AFN75765.1"/>
    </source>
</evidence>
<dbReference type="STRING" id="1191523.MROS_2535"/>
<keyword evidence="2" id="KW-1185">Reference proteome</keyword>
<proteinExistence type="predicted"/>
<organism evidence="1 2">
    <name type="scientific">Melioribacter roseus (strain DSM 23840 / JCM 17771 / VKM B-2668 / P3M-2)</name>
    <dbReference type="NCBI Taxonomy" id="1191523"/>
    <lineage>
        <taxon>Bacteria</taxon>
        <taxon>Pseudomonadati</taxon>
        <taxon>Ignavibacteriota</taxon>
        <taxon>Ignavibacteria</taxon>
        <taxon>Ignavibacteriales</taxon>
        <taxon>Melioribacteraceae</taxon>
        <taxon>Melioribacter</taxon>
    </lineage>
</organism>
<dbReference type="Proteomes" id="UP000009011">
    <property type="component" value="Chromosome"/>
</dbReference>
<dbReference type="AlphaFoldDB" id="I6Z9E9"/>
<sequence length="138" mass="15765">MDSASYLPILINSNVFLDPELTDEEKIIIALAQTFRMKMMGASQGEQKRIAESLTASKFAAHRNVHRDHLRRTLRKMQSNPAVQKYVTIYFLKKGLNQEDQVIFHFKDTLPDSIGIKNPEIKNKLKNKIPGIVGKKKS</sequence>
<dbReference type="EMBL" id="CP003557">
    <property type="protein sequence ID" value="AFN75765.1"/>
    <property type="molecule type" value="Genomic_DNA"/>
</dbReference>